<gene>
    <name evidence="3" type="ORF">GQ588_03070</name>
</gene>
<dbReference type="GO" id="GO:0016878">
    <property type="term" value="F:acid-thiol ligase activity"/>
    <property type="evidence" value="ECO:0007669"/>
    <property type="project" value="TreeGrafter"/>
</dbReference>
<dbReference type="InterPro" id="IPR045851">
    <property type="entry name" value="AMP-bd_C_sf"/>
</dbReference>
<evidence type="ECO:0000313" key="4">
    <source>
        <dbReference type="Proteomes" id="UP000430508"/>
    </source>
</evidence>
<feature type="domain" description="AMP-binding enzyme C-terminal" evidence="2">
    <location>
        <begin position="32"/>
        <end position="112"/>
    </location>
</feature>
<dbReference type="PANTHER" id="PTHR43352">
    <property type="entry name" value="ACETYL-COA SYNTHETASE"/>
    <property type="match status" value="1"/>
</dbReference>
<dbReference type="AlphaFoldDB" id="A0A857DFW5"/>
<dbReference type="Gene3D" id="3.30.300.30">
    <property type="match status" value="1"/>
</dbReference>
<name>A0A857DFW5_9FIRM</name>
<evidence type="ECO:0000259" key="2">
    <source>
        <dbReference type="Pfam" id="PF13193"/>
    </source>
</evidence>
<keyword evidence="1" id="KW-0436">Ligase</keyword>
<dbReference type="GO" id="GO:0044550">
    <property type="term" value="P:secondary metabolite biosynthetic process"/>
    <property type="evidence" value="ECO:0007669"/>
    <property type="project" value="TreeGrafter"/>
</dbReference>
<sequence>MSGYAALPDFEILNGRELDGLIVNDKFVSYYQVESALYNYPKVFEAGVIVNSQNGESVILKVYLALEDSFSAKEEREQYCLKVEQYIRNSFSFKMPIRVLIREKLPMTRSGKILRSVLRDY</sequence>
<dbReference type="EMBL" id="CP046996">
    <property type="protein sequence ID" value="QGZ99702.1"/>
    <property type="molecule type" value="Genomic_DNA"/>
</dbReference>
<dbReference type="Pfam" id="PF13193">
    <property type="entry name" value="AMP-binding_C"/>
    <property type="match status" value="1"/>
</dbReference>
<organism evidence="3 4">
    <name type="scientific">Dehalobacter restrictus</name>
    <dbReference type="NCBI Taxonomy" id="55583"/>
    <lineage>
        <taxon>Bacteria</taxon>
        <taxon>Bacillati</taxon>
        <taxon>Bacillota</taxon>
        <taxon>Clostridia</taxon>
        <taxon>Eubacteriales</taxon>
        <taxon>Desulfitobacteriaceae</taxon>
        <taxon>Dehalobacter</taxon>
    </lineage>
</organism>
<dbReference type="SUPFAM" id="SSF56801">
    <property type="entry name" value="Acetyl-CoA synthetase-like"/>
    <property type="match status" value="1"/>
</dbReference>
<dbReference type="RefSeq" id="WP_019226812.1">
    <property type="nucleotide sequence ID" value="NZ_CP046996.1"/>
</dbReference>
<accession>A0A857DFW5</accession>
<proteinExistence type="predicted"/>
<dbReference type="InterPro" id="IPR025110">
    <property type="entry name" value="AMP-bd_C"/>
</dbReference>
<evidence type="ECO:0000256" key="1">
    <source>
        <dbReference type="ARBA" id="ARBA00022598"/>
    </source>
</evidence>
<dbReference type="Proteomes" id="UP000430508">
    <property type="component" value="Chromosome"/>
</dbReference>
<dbReference type="PANTHER" id="PTHR43352:SF1">
    <property type="entry name" value="ANTHRANILATE--COA LIGASE"/>
    <property type="match status" value="1"/>
</dbReference>
<evidence type="ECO:0000313" key="3">
    <source>
        <dbReference type="EMBL" id="QGZ99702.1"/>
    </source>
</evidence>
<reference evidence="3 4" key="1">
    <citation type="submission" date="2019-12" db="EMBL/GenBank/DDBJ databases">
        <title>Sequence classification of anaerobic respiratory reductive dehalogenases: First we see many, then we see few.</title>
        <authorList>
            <person name="Molenda O."/>
            <person name="Puentes Jacome L.A."/>
            <person name="Cao X."/>
            <person name="Nesbo C.L."/>
            <person name="Tang S."/>
            <person name="Morson N."/>
            <person name="Patron J."/>
            <person name="Lomheim L."/>
            <person name="Wishart D.S."/>
            <person name="Edwards E.A."/>
        </authorList>
    </citation>
    <scope>NUCLEOTIDE SEQUENCE [LARGE SCALE GENOMIC DNA]</scope>
    <source>
        <strain evidence="3 4">12DCA</strain>
    </source>
</reference>
<protein>
    <recommendedName>
        <fullName evidence="2">AMP-binding enzyme C-terminal domain-containing protein</fullName>
    </recommendedName>
</protein>